<proteinExistence type="predicted"/>
<keyword evidence="3" id="KW-1185">Reference proteome</keyword>
<dbReference type="Pfam" id="PF08448">
    <property type="entry name" value="PAS_4"/>
    <property type="match status" value="1"/>
</dbReference>
<dbReference type="PRINTS" id="PR00038">
    <property type="entry name" value="HTHLUXR"/>
</dbReference>
<evidence type="ECO:0000259" key="1">
    <source>
        <dbReference type="PROSITE" id="PS50043"/>
    </source>
</evidence>
<gene>
    <name evidence="2" type="ORF">SAMN05216174_110105</name>
</gene>
<dbReference type="Pfam" id="PF00196">
    <property type="entry name" value="GerE"/>
    <property type="match status" value="1"/>
</dbReference>
<dbReference type="GO" id="GO:0006355">
    <property type="term" value="P:regulation of DNA-templated transcription"/>
    <property type="evidence" value="ECO:0007669"/>
    <property type="project" value="InterPro"/>
</dbReference>
<evidence type="ECO:0000313" key="3">
    <source>
        <dbReference type="Proteomes" id="UP000199501"/>
    </source>
</evidence>
<dbReference type="EMBL" id="FMZZ01000010">
    <property type="protein sequence ID" value="SDD36297.1"/>
    <property type="molecule type" value="Genomic_DNA"/>
</dbReference>
<evidence type="ECO:0000313" key="2">
    <source>
        <dbReference type="EMBL" id="SDD36297.1"/>
    </source>
</evidence>
<dbReference type="AlphaFoldDB" id="A0A1G6U6T3"/>
<dbReference type="CDD" id="cd00130">
    <property type="entry name" value="PAS"/>
    <property type="match status" value="1"/>
</dbReference>
<dbReference type="SUPFAM" id="SSF46894">
    <property type="entry name" value="C-terminal effector domain of the bipartite response regulators"/>
    <property type="match status" value="1"/>
</dbReference>
<dbReference type="InterPro" id="IPR016032">
    <property type="entry name" value="Sig_transdc_resp-reg_C-effctor"/>
</dbReference>
<dbReference type="GO" id="GO:0003677">
    <property type="term" value="F:DNA binding"/>
    <property type="evidence" value="ECO:0007669"/>
    <property type="project" value="InterPro"/>
</dbReference>
<dbReference type="InterPro" id="IPR000792">
    <property type="entry name" value="Tscrpt_reg_LuxR_C"/>
</dbReference>
<feature type="domain" description="HTH luxR-type" evidence="1">
    <location>
        <begin position="158"/>
        <end position="223"/>
    </location>
</feature>
<dbReference type="PROSITE" id="PS50043">
    <property type="entry name" value="HTH_LUXR_2"/>
    <property type="match status" value="1"/>
</dbReference>
<dbReference type="Gene3D" id="3.30.450.20">
    <property type="entry name" value="PAS domain"/>
    <property type="match status" value="1"/>
</dbReference>
<organism evidence="2 3">
    <name type="scientific">Actinokineospora iranica</name>
    <dbReference type="NCBI Taxonomy" id="1271860"/>
    <lineage>
        <taxon>Bacteria</taxon>
        <taxon>Bacillati</taxon>
        <taxon>Actinomycetota</taxon>
        <taxon>Actinomycetes</taxon>
        <taxon>Pseudonocardiales</taxon>
        <taxon>Pseudonocardiaceae</taxon>
        <taxon>Actinokineospora</taxon>
    </lineage>
</organism>
<dbReference type="SUPFAM" id="SSF55785">
    <property type="entry name" value="PYP-like sensor domain (PAS domain)"/>
    <property type="match status" value="1"/>
</dbReference>
<dbReference type="InterPro" id="IPR036388">
    <property type="entry name" value="WH-like_DNA-bd_sf"/>
</dbReference>
<dbReference type="Gene3D" id="1.10.10.10">
    <property type="entry name" value="Winged helix-like DNA-binding domain superfamily/Winged helix DNA-binding domain"/>
    <property type="match status" value="1"/>
</dbReference>
<accession>A0A1G6U6T3</accession>
<dbReference type="InterPro" id="IPR000014">
    <property type="entry name" value="PAS"/>
</dbReference>
<dbReference type="InterPro" id="IPR035965">
    <property type="entry name" value="PAS-like_dom_sf"/>
</dbReference>
<dbReference type="SMART" id="SM00421">
    <property type="entry name" value="HTH_LUXR"/>
    <property type="match status" value="1"/>
</dbReference>
<reference evidence="3" key="1">
    <citation type="submission" date="2016-10" db="EMBL/GenBank/DDBJ databases">
        <authorList>
            <person name="Varghese N."/>
            <person name="Submissions S."/>
        </authorList>
    </citation>
    <scope>NUCLEOTIDE SEQUENCE [LARGE SCALE GENOMIC DNA]</scope>
    <source>
        <strain evidence="3">IBRC-M 10403</strain>
    </source>
</reference>
<sequence>MTDTMGARSAAVSVVLNAAGRAGESPSYLSVRQLDIIANSMFLSPADLCILTLDERLRVVDANSGACHMMGGVPPARIRGNRVTDWFHAEDRKDLAGRLDALVRGSAPRVSIEARLAGPPRVKSAVRIMAFPNEVPGDEVSRVVAVLRPYVSTDTRSRKNQTLVLSEIDMRIIEGIAAGVSTKELSTELYLSKQGVEYHVSSMLKKLDVPNRAALVSKAYVLGILNARHWPPRLVAS</sequence>
<dbReference type="STRING" id="1271860.SAMN05216174_110105"/>
<protein>
    <submittedName>
        <fullName evidence="2">PAS fold-containing protein</fullName>
    </submittedName>
</protein>
<dbReference type="RefSeq" id="WP_228771797.1">
    <property type="nucleotide sequence ID" value="NZ_FMZZ01000010.1"/>
</dbReference>
<name>A0A1G6U6T3_9PSEU</name>
<dbReference type="Proteomes" id="UP000199501">
    <property type="component" value="Unassembled WGS sequence"/>
</dbReference>
<dbReference type="InterPro" id="IPR013656">
    <property type="entry name" value="PAS_4"/>
</dbReference>